<dbReference type="PANTHER" id="PTHR43255">
    <property type="entry name" value="IRON-SULFUR-BINDING OXIDOREDUCTASE FADF-RELATED-RELATED"/>
    <property type="match status" value="1"/>
</dbReference>
<dbReference type="InterPro" id="IPR009051">
    <property type="entry name" value="Helical_ferredxn"/>
</dbReference>
<dbReference type="Pfam" id="PF13183">
    <property type="entry name" value="Fer4_8"/>
    <property type="match status" value="1"/>
</dbReference>
<dbReference type="InterPro" id="IPR017896">
    <property type="entry name" value="4Fe4S_Fe-S-bd"/>
</dbReference>
<dbReference type="AlphaFoldDB" id="A0A653A2E2"/>
<evidence type="ECO:0000256" key="3">
    <source>
        <dbReference type="ARBA" id="ARBA00023002"/>
    </source>
</evidence>
<dbReference type="GO" id="GO:0005886">
    <property type="term" value="C:plasma membrane"/>
    <property type="evidence" value="ECO:0007669"/>
    <property type="project" value="TreeGrafter"/>
</dbReference>
<keyword evidence="3" id="KW-0560">Oxidoreductase</keyword>
<dbReference type="GO" id="GO:0046872">
    <property type="term" value="F:metal ion binding"/>
    <property type="evidence" value="ECO:0007669"/>
    <property type="project" value="UniProtKB-KW"/>
</dbReference>
<keyword evidence="2" id="KW-0479">Metal-binding</keyword>
<name>A0A653A2E2_UNCDX</name>
<keyword evidence="1" id="KW-0004">4Fe-4S</keyword>
<dbReference type="InterPro" id="IPR051460">
    <property type="entry name" value="HdrC_iron-sulfur_subunit"/>
</dbReference>
<dbReference type="GO" id="GO:0051539">
    <property type="term" value="F:4 iron, 4 sulfur cluster binding"/>
    <property type="evidence" value="ECO:0007669"/>
    <property type="project" value="UniProtKB-KW"/>
</dbReference>
<evidence type="ECO:0000256" key="5">
    <source>
        <dbReference type="ARBA" id="ARBA00023014"/>
    </source>
</evidence>
<dbReference type="PROSITE" id="PS00198">
    <property type="entry name" value="4FE4S_FER_1"/>
    <property type="match status" value="1"/>
</dbReference>
<gene>
    <name evidence="7" type="ORF">TRIP_B200314</name>
</gene>
<evidence type="ECO:0000256" key="1">
    <source>
        <dbReference type="ARBA" id="ARBA00022485"/>
    </source>
</evidence>
<dbReference type="SUPFAM" id="SSF46548">
    <property type="entry name" value="alpha-helical ferredoxin"/>
    <property type="match status" value="1"/>
</dbReference>
<evidence type="ECO:0000256" key="2">
    <source>
        <dbReference type="ARBA" id="ARBA00022723"/>
    </source>
</evidence>
<evidence type="ECO:0000259" key="6">
    <source>
        <dbReference type="PROSITE" id="PS51379"/>
    </source>
</evidence>
<feature type="domain" description="4Fe-4S ferredoxin-type" evidence="6">
    <location>
        <begin position="25"/>
        <end position="57"/>
    </location>
</feature>
<accession>A0A653A2E2</accession>
<protein>
    <recommendedName>
        <fullName evidence="6">4Fe-4S ferredoxin-type domain-containing protein</fullName>
    </recommendedName>
</protein>
<sequence>MGKNENKGGGQPVAYNTSFAEEVFRNVDFGDEIKMCMQCGVCAASCPLSLKMDFSPRKIFTLIRAGKREEVLGSQAIMLCTSCYSCKVRCPRKIPVVDVMHGLANYALRQGFVPRKNTSVFGSEFWRQIYKLGRIDEKDLSRRYFFADGLVPGIKNSLEMMDMGLQMLLHKRMKLLPERPIKGIKALRRMLDKAEQMGKGGARA</sequence>
<dbReference type="Gene3D" id="1.10.1060.10">
    <property type="entry name" value="Alpha-helical ferredoxin"/>
    <property type="match status" value="1"/>
</dbReference>
<dbReference type="PANTHER" id="PTHR43255:SF1">
    <property type="entry name" value="IRON-SULFUR-BINDING OXIDOREDUCTASE FADF-RELATED"/>
    <property type="match status" value="1"/>
</dbReference>
<dbReference type="PROSITE" id="PS51379">
    <property type="entry name" value="4FE4S_FER_2"/>
    <property type="match status" value="1"/>
</dbReference>
<reference evidence="7" key="1">
    <citation type="submission" date="2018-07" db="EMBL/GenBank/DDBJ databases">
        <authorList>
            <consortium name="Genoscope - CEA"/>
            <person name="William W."/>
        </authorList>
    </citation>
    <scope>NUCLEOTIDE SEQUENCE</scope>
    <source>
        <strain evidence="7">IK1</strain>
    </source>
</reference>
<dbReference type="InterPro" id="IPR017900">
    <property type="entry name" value="4Fe4S_Fe_S_CS"/>
</dbReference>
<organism evidence="7">
    <name type="scientific">Uncultured Desulfatiglans sp</name>
    <dbReference type="NCBI Taxonomy" id="1748965"/>
    <lineage>
        <taxon>Bacteria</taxon>
        <taxon>Pseudomonadati</taxon>
        <taxon>Thermodesulfobacteriota</taxon>
        <taxon>Desulfobacteria</taxon>
        <taxon>Desulfatiglandales</taxon>
        <taxon>Desulfatiglandaceae</taxon>
        <taxon>Desulfatiglans</taxon>
        <taxon>environmental samples</taxon>
    </lineage>
</organism>
<dbReference type="EMBL" id="UPXX01000013">
    <property type="protein sequence ID" value="VBB42174.1"/>
    <property type="molecule type" value="Genomic_DNA"/>
</dbReference>
<proteinExistence type="predicted"/>
<evidence type="ECO:0000256" key="4">
    <source>
        <dbReference type="ARBA" id="ARBA00023004"/>
    </source>
</evidence>
<dbReference type="GO" id="GO:0016491">
    <property type="term" value="F:oxidoreductase activity"/>
    <property type="evidence" value="ECO:0007669"/>
    <property type="project" value="UniProtKB-KW"/>
</dbReference>
<evidence type="ECO:0000313" key="7">
    <source>
        <dbReference type="EMBL" id="VBB42174.1"/>
    </source>
</evidence>
<keyword evidence="5" id="KW-0411">Iron-sulfur</keyword>
<keyword evidence="4" id="KW-0408">Iron</keyword>